<keyword evidence="3" id="KW-1185">Reference proteome</keyword>
<feature type="region of interest" description="Disordered" evidence="1">
    <location>
        <begin position="15"/>
        <end position="67"/>
    </location>
</feature>
<name>A0A154PJ83_DUFNO</name>
<protein>
    <submittedName>
        <fullName evidence="2">Uncharacterized protein</fullName>
    </submittedName>
</protein>
<evidence type="ECO:0000313" key="3">
    <source>
        <dbReference type="Proteomes" id="UP000076502"/>
    </source>
</evidence>
<dbReference type="AlphaFoldDB" id="A0A154PJ83"/>
<feature type="compositionally biased region" description="Basic and acidic residues" evidence="1">
    <location>
        <begin position="28"/>
        <end position="52"/>
    </location>
</feature>
<sequence length="67" mass="7668">MSTLGYMVREEMQRERLEGRAGNMGVQKEFRGREKGRNSKDVLEGDKRESEKGGNIGRIGRRKEGIL</sequence>
<dbReference type="EMBL" id="KQ434910">
    <property type="protein sequence ID" value="KZC11358.1"/>
    <property type="molecule type" value="Genomic_DNA"/>
</dbReference>
<accession>A0A154PJ83</accession>
<reference evidence="2 3" key="1">
    <citation type="submission" date="2015-07" db="EMBL/GenBank/DDBJ databases">
        <title>The genome of Dufourea novaeangliae.</title>
        <authorList>
            <person name="Pan H."/>
            <person name="Kapheim K."/>
        </authorList>
    </citation>
    <scope>NUCLEOTIDE SEQUENCE [LARGE SCALE GENOMIC DNA]</scope>
    <source>
        <strain evidence="2">0120121106</strain>
        <tissue evidence="2">Whole body</tissue>
    </source>
</reference>
<proteinExistence type="predicted"/>
<dbReference type="Proteomes" id="UP000076502">
    <property type="component" value="Unassembled WGS sequence"/>
</dbReference>
<evidence type="ECO:0000313" key="2">
    <source>
        <dbReference type="EMBL" id="KZC11358.1"/>
    </source>
</evidence>
<gene>
    <name evidence="2" type="ORF">WN55_02592</name>
</gene>
<evidence type="ECO:0000256" key="1">
    <source>
        <dbReference type="SAM" id="MobiDB-lite"/>
    </source>
</evidence>
<organism evidence="2 3">
    <name type="scientific">Dufourea novaeangliae</name>
    <name type="common">Sweat bee</name>
    <dbReference type="NCBI Taxonomy" id="178035"/>
    <lineage>
        <taxon>Eukaryota</taxon>
        <taxon>Metazoa</taxon>
        <taxon>Ecdysozoa</taxon>
        <taxon>Arthropoda</taxon>
        <taxon>Hexapoda</taxon>
        <taxon>Insecta</taxon>
        <taxon>Pterygota</taxon>
        <taxon>Neoptera</taxon>
        <taxon>Endopterygota</taxon>
        <taxon>Hymenoptera</taxon>
        <taxon>Apocrita</taxon>
        <taxon>Aculeata</taxon>
        <taxon>Apoidea</taxon>
        <taxon>Anthophila</taxon>
        <taxon>Halictidae</taxon>
        <taxon>Rophitinae</taxon>
        <taxon>Dufourea</taxon>
    </lineage>
</organism>